<accession>A0A2H9TP67</accession>
<proteinExistence type="predicted"/>
<protein>
    <submittedName>
        <fullName evidence="2">Uncharacterized protein</fullName>
    </submittedName>
</protein>
<evidence type="ECO:0000256" key="1">
    <source>
        <dbReference type="SAM" id="Phobius"/>
    </source>
</evidence>
<keyword evidence="1" id="KW-1133">Transmembrane helix</keyword>
<evidence type="ECO:0000313" key="2">
    <source>
        <dbReference type="EMBL" id="PJF19553.1"/>
    </source>
</evidence>
<feature type="transmembrane region" description="Helical" evidence="1">
    <location>
        <begin position="91"/>
        <end position="112"/>
    </location>
</feature>
<organism evidence="2 3">
    <name type="scientific">Paramicrosporidium saccamoebae</name>
    <dbReference type="NCBI Taxonomy" id="1246581"/>
    <lineage>
        <taxon>Eukaryota</taxon>
        <taxon>Fungi</taxon>
        <taxon>Fungi incertae sedis</taxon>
        <taxon>Cryptomycota</taxon>
        <taxon>Cryptomycota incertae sedis</taxon>
        <taxon>Paramicrosporidium</taxon>
    </lineage>
</organism>
<reference evidence="2 3" key="1">
    <citation type="submission" date="2016-10" db="EMBL/GenBank/DDBJ databases">
        <title>The genome of Paramicrosporidium saccamoebae is the missing link in understanding Cryptomycota and Microsporidia evolution.</title>
        <authorList>
            <person name="Quandt C.A."/>
            <person name="Beaudet D."/>
            <person name="Corsaro D."/>
            <person name="Michel R."/>
            <person name="Corradi N."/>
            <person name="James T."/>
        </authorList>
    </citation>
    <scope>NUCLEOTIDE SEQUENCE [LARGE SCALE GENOMIC DNA]</scope>
    <source>
        <strain evidence="2 3">KSL3</strain>
    </source>
</reference>
<dbReference type="Proteomes" id="UP000240830">
    <property type="component" value="Unassembled WGS sequence"/>
</dbReference>
<sequence>MDVVPPLGADKDINLIGQTPQAHLVVAPWGRPGRPRCQFSTWPITLLIRSLDAKPGYYQHYRYHEQLCTTRQKAPLSGIAVSFLLGGQLSFLVAVVAFVLCFVPGVLCLATLNKNAGRATYLAAAICLEIFVALSLWTGSYGTGIILLILSLPLYPQFETGSLAIFRPMGIVEPVLPIQAPVGIAQPIMVHPPPGTYYPPGAHHPVMHPSSVAHHPVVHPSSGECHPTTSI</sequence>
<evidence type="ECO:0000313" key="3">
    <source>
        <dbReference type="Proteomes" id="UP000240830"/>
    </source>
</evidence>
<name>A0A2H9TP67_9FUNG</name>
<feature type="transmembrane region" description="Helical" evidence="1">
    <location>
        <begin position="119"/>
        <end position="139"/>
    </location>
</feature>
<dbReference type="AlphaFoldDB" id="A0A2H9TP67"/>
<comment type="caution">
    <text evidence="2">The sequence shown here is derived from an EMBL/GenBank/DDBJ whole genome shotgun (WGS) entry which is preliminary data.</text>
</comment>
<gene>
    <name evidence="2" type="ORF">PSACC_00634</name>
</gene>
<dbReference type="EMBL" id="MTSL01000052">
    <property type="protein sequence ID" value="PJF19553.1"/>
    <property type="molecule type" value="Genomic_DNA"/>
</dbReference>
<keyword evidence="1" id="KW-0472">Membrane</keyword>
<keyword evidence="1" id="KW-0812">Transmembrane</keyword>
<keyword evidence="3" id="KW-1185">Reference proteome</keyword>